<dbReference type="InterPro" id="IPR014044">
    <property type="entry name" value="CAP_dom"/>
</dbReference>
<feature type="signal peptide" evidence="1">
    <location>
        <begin position="1"/>
        <end position="22"/>
    </location>
</feature>
<dbReference type="STRING" id="1288484.GCA_000348665_02709"/>
<organism evidence="3 4">
    <name type="scientific">Deinococcus wulumuqiensis</name>
    <dbReference type="NCBI Taxonomy" id="980427"/>
    <lineage>
        <taxon>Bacteria</taxon>
        <taxon>Thermotogati</taxon>
        <taxon>Deinococcota</taxon>
        <taxon>Deinococci</taxon>
        <taxon>Deinococcales</taxon>
        <taxon>Deinococcaceae</taxon>
        <taxon>Deinococcus</taxon>
    </lineage>
</organism>
<name>A0A345IFT3_9DEIO</name>
<protein>
    <submittedName>
        <fullName evidence="3">CAP domain-containing protein</fullName>
    </submittedName>
</protein>
<sequence>MKPAPFALALSLGGLLSASAPAAPAPAHPEQLNKAVQAALGTCGVRPRLSGDLGEAAADLMAGYALEQALPRHSYRAHRAQGWSSTYHGDLAWVGRKLGEQCGKWQDYAEYGLATDGTRMALVLGTPARVDLTQSRRWLNDFLSATNRARAQGQKCGSKLMNAVGPLKWDTRLEAAAARHATDMVKLDFRGHTNPRDGSGPLERAQGYGFRGSVGENIQYGSITAGEAVKHLLTSPGHCENLMRPEWKLFGAAVNNGTTKTLFATYWVQVFGAE</sequence>
<accession>A0A345IFT3</accession>
<dbReference type="PANTHER" id="PTHR31157:SF1">
    <property type="entry name" value="SCP DOMAIN-CONTAINING PROTEIN"/>
    <property type="match status" value="1"/>
</dbReference>
<gene>
    <name evidence="3" type="ORF">DVJ83_04555</name>
</gene>
<proteinExistence type="predicted"/>
<dbReference type="PANTHER" id="PTHR31157">
    <property type="entry name" value="SCP DOMAIN-CONTAINING PROTEIN"/>
    <property type="match status" value="1"/>
</dbReference>
<evidence type="ECO:0000313" key="4">
    <source>
        <dbReference type="Proteomes" id="UP000253744"/>
    </source>
</evidence>
<keyword evidence="1" id="KW-0732">Signal</keyword>
<dbReference type="Gene3D" id="3.40.33.10">
    <property type="entry name" value="CAP"/>
    <property type="match status" value="1"/>
</dbReference>
<evidence type="ECO:0000256" key="1">
    <source>
        <dbReference type="SAM" id="SignalP"/>
    </source>
</evidence>
<feature type="chain" id="PRO_5016600489" evidence="1">
    <location>
        <begin position="23"/>
        <end position="274"/>
    </location>
</feature>
<dbReference type="CDD" id="cd05379">
    <property type="entry name" value="CAP_bacterial"/>
    <property type="match status" value="1"/>
</dbReference>
<dbReference type="Proteomes" id="UP000253744">
    <property type="component" value="Chromosome"/>
</dbReference>
<dbReference type="Pfam" id="PF00188">
    <property type="entry name" value="CAP"/>
    <property type="match status" value="1"/>
</dbReference>
<evidence type="ECO:0000313" key="3">
    <source>
        <dbReference type="EMBL" id="AXG98555.1"/>
    </source>
</evidence>
<dbReference type="InterPro" id="IPR035940">
    <property type="entry name" value="CAP_sf"/>
</dbReference>
<feature type="domain" description="SCP" evidence="2">
    <location>
        <begin position="143"/>
        <end position="271"/>
    </location>
</feature>
<dbReference type="SUPFAM" id="SSF55797">
    <property type="entry name" value="PR-1-like"/>
    <property type="match status" value="1"/>
</dbReference>
<dbReference type="RefSeq" id="WP_114671551.1">
    <property type="nucleotide sequence ID" value="NZ_CP031158.1"/>
</dbReference>
<dbReference type="AlphaFoldDB" id="A0A345IFT3"/>
<dbReference type="EMBL" id="CP031158">
    <property type="protein sequence ID" value="AXG98555.1"/>
    <property type="molecule type" value="Genomic_DNA"/>
</dbReference>
<dbReference type="KEGG" id="dwu:DVJ83_04555"/>
<evidence type="ECO:0000259" key="2">
    <source>
        <dbReference type="Pfam" id="PF00188"/>
    </source>
</evidence>
<reference evidence="3 4" key="1">
    <citation type="submission" date="2018-07" db="EMBL/GenBank/DDBJ databases">
        <title>Complete Genome and Methylome Analysis of Deinococcus wulumuqiensis NEB 479.</title>
        <authorList>
            <person name="Fomenkov A."/>
            <person name="Luyten Y."/>
            <person name="Vincze T."/>
            <person name="Anton B.P."/>
            <person name="Clark T."/>
            <person name="Roberts R.J."/>
            <person name="Morgan R.D."/>
        </authorList>
    </citation>
    <scope>NUCLEOTIDE SEQUENCE [LARGE SCALE GENOMIC DNA]</scope>
    <source>
        <strain evidence="3 4">NEB 479</strain>
    </source>
</reference>